<reference evidence="1 2" key="1">
    <citation type="submission" date="2023-02" db="EMBL/GenBank/DDBJ databases">
        <title>Entomopathogenic bacteria.</title>
        <authorList>
            <person name="Machado R.A."/>
        </authorList>
    </citation>
    <scope>NUCLEOTIDE SEQUENCE [LARGE SCALE GENOMIC DNA]</scope>
    <source>
        <strain evidence="1 2">XENO-2</strain>
    </source>
</reference>
<evidence type="ECO:0000313" key="2">
    <source>
        <dbReference type="Proteomes" id="UP001220225"/>
    </source>
</evidence>
<sequence length="86" mass="10112">MKNKNNFSNNADSKTLFPDLRFLAENRKLLAEKELDLSLEQVRHILIRQGTTIQELFQWWFNGQKGRLYFQNPGLKGSGSWSVIWV</sequence>
<name>A0ABT5LUW6_9GAMM</name>
<dbReference type="EMBL" id="JAQRFN010000024">
    <property type="protein sequence ID" value="MDC9598215.1"/>
    <property type="molecule type" value="Genomic_DNA"/>
</dbReference>
<dbReference type="Proteomes" id="UP001220225">
    <property type="component" value="Unassembled WGS sequence"/>
</dbReference>
<evidence type="ECO:0000313" key="1">
    <source>
        <dbReference type="EMBL" id="MDC9598215.1"/>
    </source>
</evidence>
<organism evidence="1 2">
    <name type="scientific">Xenorhabdus anantnagensis</name>
    <dbReference type="NCBI Taxonomy" id="3025875"/>
    <lineage>
        <taxon>Bacteria</taxon>
        <taxon>Pseudomonadati</taxon>
        <taxon>Pseudomonadota</taxon>
        <taxon>Gammaproteobacteria</taxon>
        <taxon>Enterobacterales</taxon>
        <taxon>Morganellaceae</taxon>
        <taxon>Xenorhabdus</taxon>
    </lineage>
</organism>
<keyword evidence="2" id="KW-1185">Reference proteome</keyword>
<gene>
    <name evidence="1" type="ORF">PSI14_15540</name>
</gene>
<accession>A0ABT5LUW6</accession>
<protein>
    <submittedName>
        <fullName evidence="1">Uncharacterized protein</fullName>
    </submittedName>
</protein>
<proteinExistence type="predicted"/>
<dbReference type="RefSeq" id="WP_273576731.1">
    <property type="nucleotide sequence ID" value="NZ_JAQRFN010000024.1"/>
</dbReference>
<comment type="caution">
    <text evidence="1">The sequence shown here is derived from an EMBL/GenBank/DDBJ whole genome shotgun (WGS) entry which is preliminary data.</text>
</comment>